<dbReference type="EMBL" id="CP029145">
    <property type="protein sequence ID" value="AWM32528.1"/>
    <property type="molecule type" value="Genomic_DNA"/>
</dbReference>
<dbReference type="SUPFAM" id="SSF53474">
    <property type="entry name" value="alpha/beta-Hydrolases"/>
    <property type="match status" value="1"/>
</dbReference>
<reference evidence="2" key="1">
    <citation type="submission" date="2018-04" db="EMBL/GenBank/DDBJ databases">
        <title>Complete genome of Antarctic heterotrophic bacterium Hymenobacter nivis.</title>
        <authorList>
            <person name="Terashima M."/>
        </authorList>
    </citation>
    <scope>NUCLEOTIDE SEQUENCE [LARGE SCALE GENOMIC DNA]</scope>
    <source>
        <strain evidence="2">NBRC 111535</strain>
    </source>
</reference>
<organism evidence="1 2">
    <name type="scientific">Hymenobacter nivis</name>
    <dbReference type="NCBI Taxonomy" id="1850093"/>
    <lineage>
        <taxon>Bacteria</taxon>
        <taxon>Pseudomonadati</taxon>
        <taxon>Bacteroidota</taxon>
        <taxon>Cytophagia</taxon>
        <taxon>Cytophagales</taxon>
        <taxon>Hymenobacteraceae</taxon>
        <taxon>Hymenobacter</taxon>
    </lineage>
</organism>
<dbReference type="Proteomes" id="UP000245999">
    <property type="component" value="Chromosome"/>
</dbReference>
<evidence type="ECO:0008006" key="3">
    <source>
        <dbReference type="Google" id="ProtNLM"/>
    </source>
</evidence>
<dbReference type="RefSeq" id="WP_109655631.1">
    <property type="nucleotide sequence ID" value="NZ_CP029145.1"/>
</dbReference>
<name>A0A2Z3GHT3_9BACT</name>
<evidence type="ECO:0000313" key="2">
    <source>
        <dbReference type="Proteomes" id="UP000245999"/>
    </source>
</evidence>
<keyword evidence="2" id="KW-1185">Reference proteome</keyword>
<dbReference type="InterPro" id="IPR029058">
    <property type="entry name" value="AB_hydrolase_fold"/>
</dbReference>
<sequence length="70" mass="7655">MHPGAPALIVAGDGNVITLTHTAAIYCHLPRAQFWVVPNSGHSTPVEHANEFNRKTDAFFQTRAIPARPH</sequence>
<dbReference type="Gene3D" id="3.40.50.1820">
    <property type="entry name" value="alpha/beta hydrolase"/>
    <property type="match status" value="1"/>
</dbReference>
<accession>A0A2Z3GHT3</accession>
<evidence type="ECO:0000313" key="1">
    <source>
        <dbReference type="EMBL" id="AWM32528.1"/>
    </source>
</evidence>
<dbReference type="KEGG" id="hnv:DDQ68_06840"/>
<dbReference type="OrthoDB" id="2247630at2"/>
<protein>
    <recommendedName>
        <fullName evidence="3">Alpha/beta hydrolase</fullName>
    </recommendedName>
</protein>
<gene>
    <name evidence="1" type="ORF">DDQ68_06840</name>
</gene>
<dbReference type="AlphaFoldDB" id="A0A2Z3GHT3"/>
<proteinExistence type="predicted"/>